<sequence length="261" mass="28146">MLIYLPPSEGKTPPRAADAAAPLDLESLVFPELRAERERVIEALIAVSQSPQAQKTLKVGASVMDEVQANLAVRSGPTAPAHELYTGVLFNALDAAGMDEAARERARRCVLIFSGLFGVTGFDDLLPTHRLSMGVTLAPSGQPGAPGRLSTFWRGAMGSVLDEHCAEELIVDCRSSTYATVHRPQPEQTLVVNNLTDADGRRTVVTHFAKHARGTLAGMLLRAEREPETIEDVAEIASAQWAVELRPAQGRTPHQLDLITV</sequence>
<proteinExistence type="predicted"/>
<dbReference type="InterPro" id="IPR005583">
    <property type="entry name" value="YaaA"/>
</dbReference>
<dbReference type="PANTHER" id="PTHR30283">
    <property type="entry name" value="PEROXIDE STRESS RESPONSE PROTEIN YAAA"/>
    <property type="match status" value="1"/>
</dbReference>
<name>A0ABU2DRZ0_9MICC</name>
<protein>
    <submittedName>
        <fullName evidence="1">Peroxide stress protein YaaA</fullName>
    </submittedName>
</protein>
<evidence type="ECO:0000313" key="2">
    <source>
        <dbReference type="Proteomes" id="UP001251870"/>
    </source>
</evidence>
<dbReference type="PANTHER" id="PTHR30283:SF4">
    <property type="entry name" value="PEROXIDE STRESS RESISTANCE PROTEIN YAAA"/>
    <property type="match status" value="1"/>
</dbReference>
<organism evidence="1 2">
    <name type="scientific">Nesterenkonia aerolata</name>
    <dbReference type="NCBI Taxonomy" id="3074079"/>
    <lineage>
        <taxon>Bacteria</taxon>
        <taxon>Bacillati</taxon>
        <taxon>Actinomycetota</taxon>
        <taxon>Actinomycetes</taxon>
        <taxon>Micrococcales</taxon>
        <taxon>Micrococcaceae</taxon>
        <taxon>Nesterenkonia</taxon>
    </lineage>
</organism>
<dbReference type="Proteomes" id="UP001251870">
    <property type="component" value="Unassembled WGS sequence"/>
</dbReference>
<comment type="caution">
    <text evidence="1">The sequence shown here is derived from an EMBL/GenBank/DDBJ whole genome shotgun (WGS) entry which is preliminary data.</text>
</comment>
<dbReference type="Pfam" id="PF03883">
    <property type="entry name" value="H2O2_YaaD"/>
    <property type="match status" value="1"/>
</dbReference>
<accession>A0ABU2DRZ0</accession>
<keyword evidence="2" id="KW-1185">Reference proteome</keyword>
<reference evidence="1 2" key="1">
    <citation type="submission" date="2023-09" db="EMBL/GenBank/DDBJ databases">
        <title>Description of three actinobacteria isolated from air of manufacturing shop in a pharmaceutical factory.</title>
        <authorList>
            <person name="Zhang D.-F."/>
        </authorList>
    </citation>
    <scope>NUCLEOTIDE SEQUENCE [LARGE SCALE GENOMIC DNA]</scope>
    <source>
        <strain evidence="1 2">LY-0111</strain>
    </source>
</reference>
<dbReference type="RefSeq" id="WP_310548132.1">
    <property type="nucleotide sequence ID" value="NZ_JAVKGR010000005.1"/>
</dbReference>
<dbReference type="EMBL" id="JAVKGR010000005">
    <property type="protein sequence ID" value="MDR8019136.1"/>
    <property type="molecule type" value="Genomic_DNA"/>
</dbReference>
<evidence type="ECO:0000313" key="1">
    <source>
        <dbReference type="EMBL" id="MDR8019136.1"/>
    </source>
</evidence>
<gene>
    <name evidence="1" type="ORF">RIL96_06100</name>
</gene>